<dbReference type="Proteomes" id="UP001432322">
    <property type="component" value="Unassembled WGS sequence"/>
</dbReference>
<evidence type="ECO:0000259" key="1">
    <source>
        <dbReference type="Pfam" id="PF04326"/>
    </source>
</evidence>
<gene>
    <name evidence="2" type="ORF">PFISCL1PPCAC_20074</name>
</gene>
<dbReference type="PANTHER" id="PTHR12155">
    <property type="entry name" value="SCHLAFEN"/>
    <property type="match status" value="1"/>
</dbReference>
<dbReference type="AlphaFoldDB" id="A0AAV5WAC0"/>
<dbReference type="InterPro" id="IPR007421">
    <property type="entry name" value="Schlafen_AlbA_2_dom"/>
</dbReference>
<dbReference type="InterPro" id="IPR029684">
    <property type="entry name" value="Schlafen"/>
</dbReference>
<reference evidence="2" key="1">
    <citation type="submission" date="2023-10" db="EMBL/GenBank/DDBJ databases">
        <title>Genome assembly of Pristionchus species.</title>
        <authorList>
            <person name="Yoshida K."/>
            <person name="Sommer R.J."/>
        </authorList>
    </citation>
    <scope>NUCLEOTIDE SEQUENCE</scope>
    <source>
        <strain evidence="2">RS5133</strain>
    </source>
</reference>
<sequence length="280" mass="31968">SMRISIGDVVAVSEDMTHEFKMHSKIAIEEVPRKCVAKDGGKVVRTMQPSSKTISAMLNTQGGKIYLGITDDGVVEGLSMNQSQIDHFFLSLHDTLARFRPSVSPDSVKVCLVELDENCVKEKKNEIVEIPGIKNNRAGWLSGKEGIWEGEFDTDQMEMRKMEEEEEGIDLSSLRNCGNNEERVTEHAIRSFKCLCQQSGYHVFKNYLIVIQVIPSSDGTIYENEEGLTYRRRLGSNKLLNVDQMRMWMDAKPREAEYTEEGWMETVKNMITNPFRRLVF</sequence>
<feature type="non-terminal residue" evidence="2">
    <location>
        <position position="1"/>
    </location>
</feature>
<protein>
    <recommendedName>
        <fullName evidence="1">Schlafen AlbA-2 domain-containing protein</fullName>
    </recommendedName>
</protein>
<comment type="caution">
    <text evidence="2">The sequence shown here is derived from an EMBL/GenBank/DDBJ whole genome shotgun (WGS) entry which is preliminary data.</text>
</comment>
<accession>A0AAV5WAC0</accession>
<dbReference type="Pfam" id="PF04326">
    <property type="entry name" value="SLFN_AlbA_2"/>
    <property type="match status" value="1"/>
</dbReference>
<feature type="domain" description="Schlafen AlbA-2" evidence="1">
    <location>
        <begin position="50"/>
        <end position="112"/>
    </location>
</feature>
<keyword evidence="3" id="KW-1185">Reference proteome</keyword>
<evidence type="ECO:0000313" key="2">
    <source>
        <dbReference type="EMBL" id="GMT28777.1"/>
    </source>
</evidence>
<name>A0AAV5WAC0_9BILA</name>
<organism evidence="2 3">
    <name type="scientific">Pristionchus fissidentatus</name>
    <dbReference type="NCBI Taxonomy" id="1538716"/>
    <lineage>
        <taxon>Eukaryota</taxon>
        <taxon>Metazoa</taxon>
        <taxon>Ecdysozoa</taxon>
        <taxon>Nematoda</taxon>
        <taxon>Chromadorea</taxon>
        <taxon>Rhabditida</taxon>
        <taxon>Rhabditina</taxon>
        <taxon>Diplogasteromorpha</taxon>
        <taxon>Diplogasteroidea</taxon>
        <taxon>Neodiplogasteridae</taxon>
        <taxon>Pristionchus</taxon>
    </lineage>
</organism>
<dbReference type="PANTHER" id="PTHR12155:SF41">
    <property type="entry name" value="SCHLAFEN ALBA-2 DOMAIN-CONTAINING PROTEIN"/>
    <property type="match status" value="1"/>
</dbReference>
<dbReference type="InterPro" id="IPR038461">
    <property type="entry name" value="Schlafen_AlbA_2_dom_sf"/>
</dbReference>
<dbReference type="EMBL" id="BTSY01000005">
    <property type="protein sequence ID" value="GMT28777.1"/>
    <property type="molecule type" value="Genomic_DNA"/>
</dbReference>
<proteinExistence type="predicted"/>
<evidence type="ECO:0000313" key="3">
    <source>
        <dbReference type="Proteomes" id="UP001432322"/>
    </source>
</evidence>
<dbReference type="Gene3D" id="3.30.950.30">
    <property type="entry name" value="Schlafen, AAA domain"/>
    <property type="match status" value="1"/>
</dbReference>